<dbReference type="EMBL" id="QRPE01000012">
    <property type="protein sequence ID" value="RHL92662.1"/>
    <property type="molecule type" value="Genomic_DNA"/>
</dbReference>
<organism evidence="3 7">
    <name type="scientific">Bacteroides intestinalis</name>
    <dbReference type="NCBI Taxonomy" id="329854"/>
    <lineage>
        <taxon>Bacteria</taxon>
        <taxon>Pseudomonadati</taxon>
        <taxon>Bacteroidota</taxon>
        <taxon>Bacteroidia</taxon>
        <taxon>Bacteroidales</taxon>
        <taxon>Bacteroidaceae</taxon>
        <taxon>Bacteroides</taxon>
    </lineage>
</organism>
<dbReference type="Proteomes" id="UP000291191">
    <property type="component" value="Unassembled WGS sequence"/>
</dbReference>
<sequence>MKTTVFKFRSFGENLGVRVLGEKVRQDLIATIESSECVILDFEGVNVVSNSFADECIAKLIPILGFNKLKQKTTFRNINDFARKNVLIALRRRLSIICSE</sequence>
<dbReference type="EMBL" id="QRQM01000074">
    <property type="protein sequence ID" value="RHN00528.1"/>
    <property type="molecule type" value="Genomic_DNA"/>
</dbReference>
<evidence type="ECO:0000313" key="3">
    <source>
        <dbReference type="EMBL" id="RHL92662.1"/>
    </source>
</evidence>
<evidence type="ECO:0000313" key="6">
    <source>
        <dbReference type="Proteomes" id="UP000284772"/>
    </source>
</evidence>
<dbReference type="EMBL" id="RCXO01000062">
    <property type="protein sequence ID" value="RYT72078.1"/>
    <property type="molecule type" value="Genomic_DNA"/>
</dbReference>
<dbReference type="RefSeq" id="WP_115502679.1">
    <property type="nucleotide sequence ID" value="NZ_CABMMK010000003.1"/>
</dbReference>
<evidence type="ECO:0000313" key="5">
    <source>
        <dbReference type="EMBL" id="RYT72078.1"/>
    </source>
</evidence>
<dbReference type="OrthoDB" id="5329630at2"/>
<dbReference type="Pfam" id="PF14213">
    <property type="entry name" value="DUF4325"/>
    <property type="match status" value="1"/>
</dbReference>
<dbReference type="EMBL" id="QRWT01000049">
    <property type="protein sequence ID" value="RGT44254.1"/>
    <property type="molecule type" value="Genomic_DNA"/>
</dbReference>
<evidence type="ECO:0000313" key="9">
    <source>
        <dbReference type="Proteomes" id="UP000291191"/>
    </source>
</evidence>
<evidence type="ECO:0000313" key="2">
    <source>
        <dbReference type="EMBL" id="RGT44254.1"/>
    </source>
</evidence>
<reference evidence="6 7" key="1">
    <citation type="submission" date="2018-08" db="EMBL/GenBank/DDBJ databases">
        <title>A genome reference for cultivated species of the human gut microbiota.</title>
        <authorList>
            <person name="Zou Y."/>
            <person name="Xue W."/>
            <person name="Luo G."/>
        </authorList>
    </citation>
    <scope>NUCLEOTIDE SEQUENCE [LARGE SCALE GENOMIC DNA]</scope>
    <source>
        <strain evidence="2 6">AF19-10AC</strain>
        <strain evidence="4 8">AF31-23</strain>
        <strain evidence="3 7">AF36-16BH</strain>
    </source>
</reference>
<proteinExistence type="predicted"/>
<name>A0A3E4KUC5_9BACE</name>
<dbReference type="Proteomes" id="UP000284772">
    <property type="component" value="Unassembled WGS sequence"/>
</dbReference>
<gene>
    <name evidence="2" type="ORF">DWX27_23155</name>
    <name evidence="4" type="ORF">DWZ32_23575</name>
    <name evidence="3" type="ORF">DWZ95_11720</name>
    <name evidence="5" type="ORF">EAJ06_23665</name>
</gene>
<comment type="caution">
    <text evidence="3">The sequence shown here is derived from an EMBL/GenBank/DDBJ whole genome shotgun (WGS) entry which is preliminary data.</text>
</comment>
<feature type="domain" description="DUF4325" evidence="1">
    <location>
        <begin position="21"/>
        <end position="80"/>
    </location>
</feature>
<dbReference type="AlphaFoldDB" id="A0A3E4KUC5"/>
<evidence type="ECO:0000313" key="8">
    <source>
        <dbReference type="Proteomes" id="UP000286003"/>
    </source>
</evidence>
<dbReference type="Proteomes" id="UP000285013">
    <property type="component" value="Unassembled WGS sequence"/>
</dbReference>
<dbReference type="InterPro" id="IPR025474">
    <property type="entry name" value="DUF4325"/>
</dbReference>
<protein>
    <submittedName>
        <fullName evidence="3">DUF4325 domain-containing protein</fullName>
    </submittedName>
</protein>
<reference evidence="5 9" key="2">
    <citation type="journal article" date="2019" name="Science, e1252229">
        <title>Invertible promoters mediate bacterial phase variation, antibiotic resistance, and host adaptation in the gut.</title>
        <authorList>
            <person name="Jiang X."/>
            <person name="Hall A.B."/>
            <person name="Arthur T.D."/>
            <person name="Plichta D.R."/>
            <person name="Covington C.T."/>
            <person name="Poyet M."/>
            <person name="Crothers J."/>
            <person name="Moses P.L."/>
            <person name="Tolonen A.C."/>
            <person name="Vlamakis H."/>
            <person name="Alm E.J."/>
            <person name="Xavier R.J."/>
        </authorList>
    </citation>
    <scope>NUCLEOTIDE SEQUENCE [LARGE SCALE GENOMIC DNA]</scope>
    <source>
        <strain evidence="5">Bf_0095</strain>
        <strain evidence="9">bf_0095</strain>
    </source>
</reference>
<dbReference type="Proteomes" id="UP000286003">
    <property type="component" value="Unassembled WGS sequence"/>
</dbReference>
<evidence type="ECO:0000259" key="1">
    <source>
        <dbReference type="Pfam" id="PF14213"/>
    </source>
</evidence>
<accession>A0A3E4KUC5</accession>
<keyword evidence="9" id="KW-1185">Reference proteome</keyword>
<evidence type="ECO:0000313" key="7">
    <source>
        <dbReference type="Proteomes" id="UP000285013"/>
    </source>
</evidence>
<evidence type="ECO:0000313" key="4">
    <source>
        <dbReference type="EMBL" id="RHN00528.1"/>
    </source>
</evidence>